<dbReference type="AlphaFoldDB" id="A0A498K5P8"/>
<evidence type="ECO:0008006" key="4">
    <source>
        <dbReference type="Google" id="ProtNLM"/>
    </source>
</evidence>
<keyword evidence="1" id="KW-1133">Transmembrane helix</keyword>
<keyword evidence="3" id="KW-1185">Reference proteome</keyword>
<reference evidence="2 3" key="1">
    <citation type="submission" date="2018-10" db="EMBL/GenBank/DDBJ databases">
        <title>A high-quality apple genome assembly.</title>
        <authorList>
            <person name="Hu J."/>
        </authorList>
    </citation>
    <scope>NUCLEOTIDE SEQUENCE [LARGE SCALE GENOMIC DNA]</scope>
    <source>
        <strain evidence="3">cv. HFTH1</strain>
        <tissue evidence="2">Young leaf</tissue>
    </source>
</reference>
<feature type="transmembrane region" description="Helical" evidence="1">
    <location>
        <begin position="40"/>
        <end position="58"/>
    </location>
</feature>
<keyword evidence="1" id="KW-0472">Membrane</keyword>
<keyword evidence="1" id="KW-0812">Transmembrane</keyword>
<evidence type="ECO:0000313" key="3">
    <source>
        <dbReference type="Proteomes" id="UP000290289"/>
    </source>
</evidence>
<dbReference type="EMBL" id="RDQH01000329">
    <property type="protein sequence ID" value="RXI02706.1"/>
    <property type="molecule type" value="Genomic_DNA"/>
</dbReference>
<proteinExistence type="predicted"/>
<evidence type="ECO:0000256" key="1">
    <source>
        <dbReference type="SAM" id="Phobius"/>
    </source>
</evidence>
<evidence type="ECO:0000313" key="2">
    <source>
        <dbReference type="EMBL" id="RXI02706.1"/>
    </source>
</evidence>
<accession>A0A498K5P8</accession>
<organism evidence="2 3">
    <name type="scientific">Malus domestica</name>
    <name type="common">Apple</name>
    <name type="synonym">Pyrus malus</name>
    <dbReference type="NCBI Taxonomy" id="3750"/>
    <lineage>
        <taxon>Eukaryota</taxon>
        <taxon>Viridiplantae</taxon>
        <taxon>Streptophyta</taxon>
        <taxon>Embryophyta</taxon>
        <taxon>Tracheophyta</taxon>
        <taxon>Spermatophyta</taxon>
        <taxon>Magnoliopsida</taxon>
        <taxon>eudicotyledons</taxon>
        <taxon>Gunneridae</taxon>
        <taxon>Pentapetalae</taxon>
        <taxon>rosids</taxon>
        <taxon>fabids</taxon>
        <taxon>Rosales</taxon>
        <taxon>Rosaceae</taxon>
        <taxon>Amygdaloideae</taxon>
        <taxon>Maleae</taxon>
        <taxon>Malus</taxon>
    </lineage>
</organism>
<dbReference type="Proteomes" id="UP000290289">
    <property type="component" value="Chromosome 3"/>
</dbReference>
<name>A0A498K5P8_MALDO</name>
<protein>
    <recommendedName>
        <fullName evidence="4">Transmembrane protein</fullName>
    </recommendedName>
</protein>
<comment type="caution">
    <text evidence="2">The sequence shown here is derived from an EMBL/GenBank/DDBJ whole genome shotgun (WGS) entry which is preliminary data.</text>
</comment>
<gene>
    <name evidence="2" type="ORF">DVH24_002784</name>
</gene>
<sequence>MSRRKEKGAMSSEKLTLAMEIEDEDKCVENKLHIDGMRDLVFGLLFILSIGFMIEPQLSSKGSKIALRRVIPLFHIAPNINENSKAFIHSRNEAMRRNNGI</sequence>